<feature type="compositionally biased region" description="Gly residues" evidence="1">
    <location>
        <begin position="1"/>
        <end position="14"/>
    </location>
</feature>
<reference evidence="2" key="1">
    <citation type="journal article" date="2019" name="Sci. Rep.">
        <title>Draft genome of Tanacetum cinerariifolium, the natural source of mosquito coil.</title>
        <authorList>
            <person name="Yamashiro T."/>
            <person name="Shiraishi A."/>
            <person name="Satake H."/>
            <person name="Nakayama K."/>
        </authorList>
    </citation>
    <scope>NUCLEOTIDE SEQUENCE</scope>
</reference>
<sequence length="63" mass="6484">PGQAGAGCAAGGGGRGHRCRLHRPVQPVRRGVPRPQGRADRALAPAGARPVAGRRRPGPPRRP</sequence>
<accession>A0A699XJR3</accession>
<comment type="caution">
    <text evidence="2">The sequence shown here is derived from an EMBL/GenBank/DDBJ whole genome shotgun (WGS) entry which is preliminary data.</text>
</comment>
<organism evidence="2">
    <name type="scientific">Tanacetum cinerariifolium</name>
    <name type="common">Dalmatian daisy</name>
    <name type="synonym">Chrysanthemum cinerariifolium</name>
    <dbReference type="NCBI Taxonomy" id="118510"/>
    <lineage>
        <taxon>Eukaryota</taxon>
        <taxon>Viridiplantae</taxon>
        <taxon>Streptophyta</taxon>
        <taxon>Embryophyta</taxon>
        <taxon>Tracheophyta</taxon>
        <taxon>Spermatophyta</taxon>
        <taxon>Magnoliopsida</taxon>
        <taxon>eudicotyledons</taxon>
        <taxon>Gunneridae</taxon>
        <taxon>Pentapetalae</taxon>
        <taxon>asterids</taxon>
        <taxon>campanulids</taxon>
        <taxon>Asterales</taxon>
        <taxon>Asteraceae</taxon>
        <taxon>Asteroideae</taxon>
        <taxon>Anthemideae</taxon>
        <taxon>Anthemidinae</taxon>
        <taxon>Tanacetum</taxon>
    </lineage>
</organism>
<evidence type="ECO:0000256" key="1">
    <source>
        <dbReference type="SAM" id="MobiDB-lite"/>
    </source>
</evidence>
<protein>
    <submittedName>
        <fullName evidence="2">Uncharacterized protein</fullName>
    </submittedName>
</protein>
<gene>
    <name evidence="2" type="ORF">Tci_932221</name>
</gene>
<feature type="region of interest" description="Disordered" evidence="1">
    <location>
        <begin position="1"/>
        <end position="63"/>
    </location>
</feature>
<dbReference type="AlphaFoldDB" id="A0A699XJR3"/>
<evidence type="ECO:0000313" key="2">
    <source>
        <dbReference type="EMBL" id="GFD60252.1"/>
    </source>
</evidence>
<feature type="compositionally biased region" description="Low complexity" evidence="1">
    <location>
        <begin position="24"/>
        <end position="51"/>
    </location>
</feature>
<dbReference type="EMBL" id="BKCJ011875420">
    <property type="protein sequence ID" value="GFD60252.1"/>
    <property type="molecule type" value="Genomic_DNA"/>
</dbReference>
<name>A0A699XJR3_TANCI</name>
<proteinExistence type="predicted"/>
<feature type="non-terminal residue" evidence="2">
    <location>
        <position position="1"/>
    </location>
</feature>
<feature type="compositionally biased region" description="Basic residues" evidence="1">
    <location>
        <begin position="52"/>
        <end position="63"/>
    </location>
</feature>
<feature type="non-terminal residue" evidence="2">
    <location>
        <position position="63"/>
    </location>
</feature>